<dbReference type="PROSITE" id="PS51257">
    <property type="entry name" value="PROKAR_LIPOPROTEIN"/>
    <property type="match status" value="1"/>
</dbReference>
<evidence type="ECO:0000259" key="3">
    <source>
        <dbReference type="Pfam" id="PF00188"/>
    </source>
</evidence>
<evidence type="ECO:0000313" key="5">
    <source>
        <dbReference type="Proteomes" id="UP000672657"/>
    </source>
</evidence>
<feature type="chain" id="PRO_5047322339" description="SCP domain-containing protein" evidence="2">
    <location>
        <begin position="24"/>
        <end position="340"/>
    </location>
</feature>
<dbReference type="SUPFAM" id="SSF55797">
    <property type="entry name" value="PR-1-like"/>
    <property type="match status" value="1"/>
</dbReference>
<gene>
    <name evidence="4" type="ORF">LMG26411_04952</name>
</gene>
<dbReference type="RefSeq" id="WP_211955869.1">
    <property type="nucleotide sequence ID" value="NZ_CAJPVI010000033.1"/>
</dbReference>
<evidence type="ECO:0000313" key="4">
    <source>
        <dbReference type="EMBL" id="CAG2155464.1"/>
    </source>
</evidence>
<keyword evidence="2" id="KW-0732">Signal</keyword>
<accession>A0ABM8TMZ1</accession>
<feature type="domain" description="SCP" evidence="3">
    <location>
        <begin position="75"/>
        <end position="179"/>
    </location>
</feature>
<sequence length="340" mass="34587">MNTNTKNKTLLNAFAAATAFLLAACGGGGGDEGGSKQTPTAPTTPPVTEAPTSVPPATNVAAPTYAAGDARLSTFNALNDYRVSMGVGALKQDIALDLAADNHLGYMKANAVIAHEEAAGRPGFTGANPYDQGVAAGASKNQWISQAASGSTDCISVFKNTVYHLQAITSNQETVGISVRDTYCVLNFGVVTGANGSGYGLPQWGGQQLQGGNVAYSPVDNERVPGIFTATGEQPSPAPDLPTAGHPVMFRVPAPQSGDVLTVSSFTLTGPGGASVPVRVLVPSNAKAGSMSAALLDTNVYAGVVFMLPTQALTAGTYTATFSGARNGTMISKSWSFSAF</sequence>
<reference evidence="4 5" key="1">
    <citation type="submission" date="2021-03" db="EMBL/GenBank/DDBJ databases">
        <authorList>
            <person name="Peeters C."/>
        </authorList>
    </citation>
    <scope>NUCLEOTIDE SEQUENCE [LARGE SCALE GENOMIC DNA]</scope>
    <source>
        <strain evidence="4 5">LMG 26411</strain>
    </source>
</reference>
<keyword evidence="5" id="KW-1185">Reference proteome</keyword>
<evidence type="ECO:0000256" key="1">
    <source>
        <dbReference type="SAM" id="MobiDB-lite"/>
    </source>
</evidence>
<dbReference type="InterPro" id="IPR035940">
    <property type="entry name" value="CAP_sf"/>
</dbReference>
<organism evidence="4 5">
    <name type="scientific">Cupriavidus numazuensis</name>
    <dbReference type="NCBI Taxonomy" id="221992"/>
    <lineage>
        <taxon>Bacteria</taxon>
        <taxon>Pseudomonadati</taxon>
        <taxon>Pseudomonadota</taxon>
        <taxon>Betaproteobacteria</taxon>
        <taxon>Burkholderiales</taxon>
        <taxon>Burkholderiaceae</taxon>
        <taxon>Cupriavidus</taxon>
    </lineage>
</organism>
<feature type="signal peptide" evidence="2">
    <location>
        <begin position="1"/>
        <end position="23"/>
    </location>
</feature>
<feature type="compositionally biased region" description="Low complexity" evidence="1">
    <location>
        <begin position="38"/>
        <end position="58"/>
    </location>
</feature>
<dbReference type="Pfam" id="PF00188">
    <property type="entry name" value="CAP"/>
    <property type="match status" value="1"/>
</dbReference>
<dbReference type="EMBL" id="CAJPVI010000033">
    <property type="protein sequence ID" value="CAG2155464.1"/>
    <property type="molecule type" value="Genomic_DNA"/>
</dbReference>
<name>A0ABM8TMZ1_9BURK</name>
<evidence type="ECO:0000256" key="2">
    <source>
        <dbReference type="SAM" id="SignalP"/>
    </source>
</evidence>
<protein>
    <recommendedName>
        <fullName evidence="3">SCP domain-containing protein</fullName>
    </recommendedName>
</protein>
<dbReference type="InterPro" id="IPR014044">
    <property type="entry name" value="CAP_dom"/>
</dbReference>
<feature type="region of interest" description="Disordered" evidence="1">
    <location>
        <begin position="31"/>
        <end position="60"/>
    </location>
</feature>
<proteinExistence type="predicted"/>
<dbReference type="Proteomes" id="UP000672657">
    <property type="component" value="Unassembled WGS sequence"/>
</dbReference>
<dbReference type="Gene3D" id="3.40.33.10">
    <property type="entry name" value="CAP"/>
    <property type="match status" value="1"/>
</dbReference>
<comment type="caution">
    <text evidence="4">The sequence shown here is derived from an EMBL/GenBank/DDBJ whole genome shotgun (WGS) entry which is preliminary data.</text>
</comment>